<accession>A0A6J6Q7L1</accession>
<evidence type="ECO:0000256" key="2">
    <source>
        <dbReference type="ARBA" id="ARBA00022475"/>
    </source>
</evidence>
<protein>
    <submittedName>
        <fullName evidence="8">Unannotated protein</fullName>
    </submittedName>
</protein>
<feature type="domain" description="VTT" evidence="7">
    <location>
        <begin position="61"/>
        <end position="165"/>
    </location>
</feature>
<dbReference type="InterPro" id="IPR051311">
    <property type="entry name" value="DedA_domain"/>
</dbReference>
<evidence type="ECO:0000256" key="3">
    <source>
        <dbReference type="ARBA" id="ARBA00022692"/>
    </source>
</evidence>
<evidence type="ECO:0000256" key="6">
    <source>
        <dbReference type="SAM" id="Phobius"/>
    </source>
</evidence>
<dbReference type="AlphaFoldDB" id="A0A6J6Q7L1"/>
<dbReference type="InterPro" id="IPR032816">
    <property type="entry name" value="VTT_dom"/>
</dbReference>
<keyword evidence="2" id="KW-1003">Cell membrane</keyword>
<evidence type="ECO:0000256" key="5">
    <source>
        <dbReference type="ARBA" id="ARBA00023136"/>
    </source>
</evidence>
<evidence type="ECO:0000256" key="4">
    <source>
        <dbReference type="ARBA" id="ARBA00022989"/>
    </source>
</evidence>
<evidence type="ECO:0000259" key="7">
    <source>
        <dbReference type="Pfam" id="PF09335"/>
    </source>
</evidence>
<evidence type="ECO:0000313" key="8">
    <source>
        <dbReference type="EMBL" id="CAB4707107.1"/>
    </source>
</evidence>
<dbReference type="Pfam" id="PF09335">
    <property type="entry name" value="VTT_dom"/>
    <property type="match status" value="1"/>
</dbReference>
<feature type="transmembrane region" description="Helical" evidence="6">
    <location>
        <begin position="142"/>
        <end position="165"/>
    </location>
</feature>
<feature type="transmembrane region" description="Helical" evidence="6">
    <location>
        <begin position="177"/>
        <end position="198"/>
    </location>
</feature>
<name>A0A6J6Q7L1_9ZZZZ</name>
<dbReference type="PANTHER" id="PTHR42709">
    <property type="entry name" value="ALKALINE PHOSPHATASE LIKE PROTEIN"/>
    <property type="match status" value="1"/>
</dbReference>
<dbReference type="EMBL" id="CAEZXP010000007">
    <property type="protein sequence ID" value="CAB4707107.1"/>
    <property type="molecule type" value="Genomic_DNA"/>
</dbReference>
<evidence type="ECO:0000256" key="1">
    <source>
        <dbReference type="ARBA" id="ARBA00004651"/>
    </source>
</evidence>
<dbReference type="GO" id="GO:0005886">
    <property type="term" value="C:plasma membrane"/>
    <property type="evidence" value="ECO:0007669"/>
    <property type="project" value="UniProtKB-SubCell"/>
</dbReference>
<feature type="transmembrane region" description="Helical" evidence="6">
    <location>
        <begin position="58"/>
        <end position="85"/>
    </location>
</feature>
<comment type="subcellular location">
    <subcellularLocation>
        <location evidence="1">Cell membrane</location>
        <topology evidence="1">Multi-pass membrane protein</topology>
    </subcellularLocation>
</comment>
<sequence>MTSFLAHYGVIAVFVLMAIDAVLPAFSELVMVYGGALASGALASQLDVFGSHQTGTSAYLAIALAGTLGYLAGSIGGWALGWYGGHPFIERYGRRLHLGPDRVARAERWFTRFGSWAVLIGRVTPVARSFISIPAGLFRAPLGSYTVLTAIGSAAWAFALAGAGWGLGSQWERFDHAFKYVEVAVVVGIVVWVTYLVVRKRRSITMS</sequence>
<keyword evidence="3 6" id="KW-0812">Transmembrane</keyword>
<organism evidence="8">
    <name type="scientific">freshwater metagenome</name>
    <dbReference type="NCBI Taxonomy" id="449393"/>
    <lineage>
        <taxon>unclassified sequences</taxon>
        <taxon>metagenomes</taxon>
        <taxon>ecological metagenomes</taxon>
    </lineage>
</organism>
<feature type="transmembrane region" description="Helical" evidence="6">
    <location>
        <begin position="6"/>
        <end position="23"/>
    </location>
</feature>
<keyword evidence="4 6" id="KW-1133">Transmembrane helix</keyword>
<gene>
    <name evidence="8" type="ORF">UFOPK2399_01742</name>
</gene>
<proteinExistence type="predicted"/>
<reference evidence="8" key="1">
    <citation type="submission" date="2020-05" db="EMBL/GenBank/DDBJ databases">
        <authorList>
            <person name="Chiriac C."/>
            <person name="Salcher M."/>
            <person name="Ghai R."/>
            <person name="Kavagutti S V."/>
        </authorList>
    </citation>
    <scope>NUCLEOTIDE SEQUENCE</scope>
</reference>
<keyword evidence="5 6" id="KW-0472">Membrane</keyword>
<dbReference type="PANTHER" id="PTHR42709:SF6">
    <property type="entry name" value="UNDECAPRENYL PHOSPHATE TRANSPORTER A"/>
    <property type="match status" value="1"/>
</dbReference>